<evidence type="ECO:0000313" key="2">
    <source>
        <dbReference type="Proteomes" id="UP000006729"/>
    </source>
</evidence>
<dbReference type="Proteomes" id="UP000006729">
    <property type="component" value="Chromosome 15"/>
</dbReference>
<keyword evidence="2" id="KW-1185">Reference proteome</keyword>
<sequence length="49" mass="5317">MLISAYLSSGHIKESVLTSNSCHGWGCKQCQNWTASMADLSLTKEASKL</sequence>
<gene>
    <name evidence="1" type="ORF">POPTR_015G030750v4</name>
</gene>
<proteinExistence type="predicted"/>
<name>A0ACC0RUP1_POPTR</name>
<accession>A0ACC0RUP1</accession>
<comment type="caution">
    <text evidence="1">The sequence shown here is derived from an EMBL/GenBank/DDBJ whole genome shotgun (WGS) entry which is preliminary data.</text>
</comment>
<reference evidence="1 2" key="1">
    <citation type="journal article" date="2006" name="Science">
        <title>The genome of black cottonwood, Populus trichocarpa (Torr. &amp; Gray).</title>
        <authorList>
            <person name="Tuskan G.A."/>
            <person name="Difazio S."/>
            <person name="Jansson S."/>
            <person name="Bohlmann J."/>
            <person name="Grigoriev I."/>
            <person name="Hellsten U."/>
            <person name="Putnam N."/>
            <person name="Ralph S."/>
            <person name="Rombauts S."/>
            <person name="Salamov A."/>
            <person name="Schein J."/>
            <person name="Sterck L."/>
            <person name="Aerts A."/>
            <person name="Bhalerao R.R."/>
            <person name="Bhalerao R.P."/>
            <person name="Blaudez D."/>
            <person name="Boerjan W."/>
            <person name="Brun A."/>
            <person name="Brunner A."/>
            <person name="Busov V."/>
            <person name="Campbell M."/>
            <person name="Carlson J."/>
            <person name="Chalot M."/>
            <person name="Chapman J."/>
            <person name="Chen G.L."/>
            <person name="Cooper D."/>
            <person name="Coutinho P.M."/>
            <person name="Couturier J."/>
            <person name="Covert S."/>
            <person name="Cronk Q."/>
            <person name="Cunningham R."/>
            <person name="Davis J."/>
            <person name="Degroeve S."/>
            <person name="Dejardin A."/>
            <person name="Depamphilis C."/>
            <person name="Detter J."/>
            <person name="Dirks B."/>
            <person name="Dubchak I."/>
            <person name="Duplessis S."/>
            <person name="Ehlting J."/>
            <person name="Ellis B."/>
            <person name="Gendler K."/>
            <person name="Goodstein D."/>
            <person name="Gribskov M."/>
            <person name="Grimwood J."/>
            <person name="Groover A."/>
            <person name="Gunter L."/>
            <person name="Hamberger B."/>
            <person name="Heinze B."/>
            <person name="Helariutta Y."/>
            <person name="Henrissat B."/>
            <person name="Holligan D."/>
            <person name="Holt R."/>
            <person name="Huang W."/>
            <person name="Islam-Faridi N."/>
            <person name="Jones S."/>
            <person name="Jones-Rhoades M."/>
            <person name="Jorgensen R."/>
            <person name="Joshi C."/>
            <person name="Kangasjarvi J."/>
            <person name="Karlsson J."/>
            <person name="Kelleher C."/>
            <person name="Kirkpatrick R."/>
            <person name="Kirst M."/>
            <person name="Kohler A."/>
            <person name="Kalluri U."/>
            <person name="Larimer F."/>
            <person name="Leebens-Mack J."/>
            <person name="Leple J.C."/>
            <person name="Locascio P."/>
            <person name="Lou Y."/>
            <person name="Lucas S."/>
            <person name="Martin F."/>
            <person name="Montanini B."/>
            <person name="Napoli C."/>
            <person name="Nelson D.R."/>
            <person name="Nelson C."/>
            <person name="Nieminen K."/>
            <person name="Nilsson O."/>
            <person name="Pereda V."/>
            <person name="Peter G."/>
            <person name="Philippe R."/>
            <person name="Pilate G."/>
            <person name="Poliakov A."/>
            <person name="Razumovskaya J."/>
            <person name="Richardson P."/>
            <person name="Rinaldi C."/>
            <person name="Ritland K."/>
            <person name="Rouze P."/>
            <person name="Ryaboy D."/>
            <person name="Schmutz J."/>
            <person name="Schrader J."/>
            <person name="Segerman B."/>
            <person name="Shin H."/>
            <person name="Siddiqui A."/>
            <person name="Sterky F."/>
            <person name="Terry A."/>
            <person name="Tsai C.J."/>
            <person name="Uberbacher E."/>
            <person name="Unneberg P."/>
            <person name="Vahala J."/>
            <person name="Wall K."/>
            <person name="Wessler S."/>
            <person name="Yang G."/>
            <person name="Yin T."/>
            <person name="Douglas C."/>
            <person name="Marra M."/>
            <person name="Sandberg G."/>
            <person name="Van de Peer Y."/>
            <person name="Rokhsar D."/>
        </authorList>
    </citation>
    <scope>NUCLEOTIDE SEQUENCE [LARGE SCALE GENOMIC DNA]</scope>
    <source>
        <strain evidence="2">cv. Nisqually</strain>
    </source>
</reference>
<protein>
    <submittedName>
        <fullName evidence="1">Uncharacterized protein</fullName>
    </submittedName>
</protein>
<organism evidence="1 2">
    <name type="scientific">Populus trichocarpa</name>
    <name type="common">Western balsam poplar</name>
    <name type="synonym">Populus balsamifera subsp. trichocarpa</name>
    <dbReference type="NCBI Taxonomy" id="3694"/>
    <lineage>
        <taxon>Eukaryota</taxon>
        <taxon>Viridiplantae</taxon>
        <taxon>Streptophyta</taxon>
        <taxon>Embryophyta</taxon>
        <taxon>Tracheophyta</taxon>
        <taxon>Spermatophyta</taxon>
        <taxon>Magnoliopsida</taxon>
        <taxon>eudicotyledons</taxon>
        <taxon>Gunneridae</taxon>
        <taxon>Pentapetalae</taxon>
        <taxon>rosids</taxon>
        <taxon>fabids</taxon>
        <taxon>Malpighiales</taxon>
        <taxon>Salicaceae</taxon>
        <taxon>Saliceae</taxon>
        <taxon>Populus</taxon>
    </lineage>
</organism>
<dbReference type="EMBL" id="CM009304">
    <property type="protein sequence ID" value="KAI9380934.1"/>
    <property type="molecule type" value="Genomic_DNA"/>
</dbReference>
<evidence type="ECO:0000313" key="1">
    <source>
        <dbReference type="EMBL" id="KAI9380934.1"/>
    </source>
</evidence>